<dbReference type="EMBL" id="UYWY01029044">
    <property type="protein sequence ID" value="VDM51583.1"/>
    <property type="molecule type" value="Genomic_DNA"/>
</dbReference>
<dbReference type="Proteomes" id="UP000050794">
    <property type="component" value="Unassembled WGS sequence"/>
</dbReference>
<proteinExistence type="predicted"/>
<name>A0A183VHP2_TOXCA</name>
<organism evidence="2 3">
    <name type="scientific">Toxocara canis</name>
    <name type="common">Canine roundworm</name>
    <dbReference type="NCBI Taxonomy" id="6265"/>
    <lineage>
        <taxon>Eukaryota</taxon>
        <taxon>Metazoa</taxon>
        <taxon>Ecdysozoa</taxon>
        <taxon>Nematoda</taxon>
        <taxon>Chromadorea</taxon>
        <taxon>Rhabditida</taxon>
        <taxon>Spirurina</taxon>
        <taxon>Ascaridomorpha</taxon>
        <taxon>Ascaridoidea</taxon>
        <taxon>Toxocaridae</taxon>
        <taxon>Toxocara</taxon>
    </lineage>
</organism>
<protein>
    <submittedName>
        <fullName evidence="3">Cytoplasmic protein</fullName>
    </submittedName>
</protein>
<sequence>MNPPQQRRDGSAVTPHHAYHSSAGELFRRFMEETMREMNQAFSDTAPYWSAQPSLRECSIGNAVGGVRMQHKI</sequence>
<gene>
    <name evidence="1" type="ORF">TCNE_LOCUS20262</name>
</gene>
<accession>A0A183VHP2</accession>
<keyword evidence="2" id="KW-1185">Reference proteome</keyword>
<dbReference type="AlphaFoldDB" id="A0A183VHP2"/>
<reference evidence="3" key="1">
    <citation type="submission" date="2016-06" db="UniProtKB">
        <authorList>
            <consortium name="WormBaseParasite"/>
        </authorList>
    </citation>
    <scope>IDENTIFICATION</scope>
</reference>
<evidence type="ECO:0000313" key="3">
    <source>
        <dbReference type="WBParaSite" id="TCNE_0002026601-mRNA-1"/>
    </source>
</evidence>
<reference evidence="1 2" key="2">
    <citation type="submission" date="2018-11" db="EMBL/GenBank/DDBJ databases">
        <authorList>
            <consortium name="Pathogen Informatics"/>
        </authorList>
    </citation>
    <scope>NUCLEOTIDE SEQUENCE [LARGE SCALE GENOMIC DNA]</scope>
</reference>
<evidence type="ECO:0000313" key="2">
    <source>
        <dbReference type="Proteomes" id="UP000050794"/>
    </source>
</evidence>
<dbReference type="WBParaSite" id="TCNE_0002026601-mRNA-1">
    <property type="protein sequence ID" value="TCNE_0002026601-mRNA-1"/>
    <property type="gene ID" value="TCNE_0002026601"/>
</dbReference>
<evidence type="ECO:0000313" key="1">
    <source>
        <dbReference type="EMBL" id="VDM51583.1"/>
    </source>
</evidence>